<dbReference type="NCBIfam" id="TIGR03223">
    <property type="entry name" value="Phn_opern_protn"/>
    <property type="match status" value="1"/>
</dbReference>
<dbReference type="Proteomes" id="UP001424441">
    <property type="component" value="Unassembled WGS sequence"/>
</dbReference>
<keyword evidence="2" id="KW-1185">Reference proteome</keyword>
<sequence length="239" mass="26802">MRYAIYFTPSSTDALLKIANNWLGRNAFTGEAVRRPAISGLSVEELDKMTMSARRYGFHATIKAPFYLAPDYKEDDLLRALMHFASSLAPVTLPRLKITALGSCFALMLKEPVPALQQLANDTVTALDKFRAPLSDEDFARRNPQSLAPAQLRNLQQWGYPYVFDEFRFHMTLTDKIEEQDRPKIAGILDHFFAPVLTDSVEINNLALFVEPEPGAPFEVHSLHPLAKVKVSAPLAGQR</sequence>
<dbReference type="InterPro" id="IPR009389">
    <property type="entry name" value="DUF1045"/>
</dbReference>
<dbReference type="Pfam" id="PF06299">
    <property type="entry name" value="DUF1045"/>
    <property type="match status" value="1"/>
</dbReference>
<dbReference type="PIRSF" id="PIRSF033328">
    <property type="entry name" value="Phest_Mll4975"/>
    <property type="match status" value="1"/>
</dbReference>
<evidence type="ECO:0000313" key="1">
    <source>
        <dbReference type="EMBL" id="GAA0602856.1"/>
    </source>
</evidence>
<comment type="caution">
    <text evidence="1">The sequence shown here is derived from an EMBL/GenBank/DDBJ whole genome shotgun (WGS) entry which is preliminary data.</text>
</comment>
<dbReference type="Gene3D" id="3.90.1140.10">
    <property type="entry name" value="Cyclic phosphodiesterase"/>
    <property type="match status" value="1"/>
</dbReference>
<dbReference type="RefSeq" id="WP_343804550.1">
    <property type="nucleotide sequence ID" value="NZ_BAAADE010000002.1"/>
</dbReference>
<protein>
    <submittedName>
        <fullName evidence="1">DUF1045 domain-containing protein</fullName>
    </submittedName>
</protein>
<dbReference type="EMBL" id="BAAADE010000002">
    <property type="protein sequence ID" value="GAA0602856.1"/>
    <property type="molecule type" value="Genomic_DNA"/>
</dbReference>
<accession>A0ABN1G2K5</accession>
<proteinExistence type="predicted"/>
<evidence type="ECO:0000313" key="2">
    <source>
        <dbReference type="Proteomes" id="UP001424441"/>
    </source>
</evidence>
<organism evidence="1 2">
    <name type="scientific">Paenochrobactrum glaciei</name>
    <dbReference type="NCBI Taxonomy" id="486407"/>
    <lineage>
        <taxon>Bacteria</taxon>
        <taxon>Pseudomonadati</taxon>
        <taxon>Pseudomonadota</taxon>
        <taxon>Alphaproteobacteria</taxon>
        <taxon>Hyphomicrobiales</taxon>
        <taxon>Brucellaceae</taxon>
        <taxon>Paenochrobactrum</taxon>
    </lineage>
</organism>
<reference evidence="1 2" key="1">
    <citation type="journal article" date="2019" name="Int. J. Syst. Evol. Microbiol.">
        <title>The Global Catalogue of Microorganisms (GCM) 10K type strain sequencing project: providing services to taxonomists for standard genome sequencing and annotation.</title>
        <authorList>
            <consortium name="The Broad Institute Genomics Platform"/>
            <consortium name="The Broad Institute Genome Sequencing Center for Infectious Disease"/>
            <person name="Wu L."/>
            <person name="Ma J."/>
        </authorList>
    </citation>
    <scope>NUCLEOTIDE SEQUENCE [LARGE SCALE GENOMIC DNA]</scope>
    <source>
        <strain evidence="1 2">JCM 15115</strain>
    </source>
</reference>
<name>A0ABN1G2K5_9HYPH</name>
<gene>
    <name evidence="1" type="ORF">GCM10008943_17890</name>
</gene>